<keyword evidence="4" id="KW-0067">ATP-binding</keyword>
<dbReference type="OrthoDB" id="201153at2759"/>
<name>A0A5B8MNY5_9CHLO</name>
<feature type="domain" description="ABC1 atypical kinase-like" evidence="6">
    <location>
        <begin position="221"/>
        <end position="462"/>
    </location>
</feature>
<evidence type="ECO:0000256" key="2">
    <source>
        <dbReference type="ARBA" id="ARBA00022679"/>
    </source>
</evidence>
<keyword evidence="8" id="KW-1185">Reference proteome</keyword>
<dbReference type="CDD" id="cd13970">
    <property type="entry name" value="ABC1_ADCK3"/>
    <property type="match status" value="1"/>
</dbReference>
<dbReference type="InterPro" id="IPR034646">
    <property type="entry name" value="ADCK3_dom"/>
</dbReference>
<feature type="region of interest" description="Disordered" evidence="5">
    <location>
        <begin position="31"/>
        <end position="131"/>
    </location>
</feature>
<reference evidence="7 8" key="1">
    <citation type="submission" date="2018-07" db="EMBL/GenBank/DDBJ databases">
        <title>The complete nuclear genome of the prasinophyte Chloropicon primus (CCMP1205).</title>
        <authorList>
            <person name="Pombert J.-F."/>
            <person name="Otis C."/>
            <person name="Turmel M."/>
            <person name="Lemieux C."/>
        </authorList>
    </citation>
    <scope>NUCLEOTIDE SEQUENCE [LARGE SCALE GENOMIC DNA]</scope>
    <source>
        <strain evidence="7 8">CCMP1205</strain>
    </source>
</reference>
<dbReference type="GO" id="GO:0016740">
    <property type="term" value="F:transferase activity"/>
    <property type="evidence" value="ECO:0007669"/>
    <property type="project" value="UniProtKB-KW"/>
</dbReference>
<dbReference type="InterPro" id="IPR011009">
    <property type="entry name" value="Kinase-like_dom_sf"/>
</dbReference>
<evidence type="ECO:0000313" key="8">
    <source>
        <dbReference type="Proteomes" id="UP000316726"/>
    </source>
</evidence>
<feature type="compositionally biased region" description="Basic and acidic residues" evidence="5">
    <location>
        <begin position="80"/>
        <end position="101"/>
    </location>
</feature>
<keyword evidence="2" id="KW-0808">Transferase</keyword>
<evidence type="ECO:0000256" key="4">
    <source>
        <dbReference type="ARBA" id="ARBA00022840"/>
    </source>
</evidence>
<dbReference type="PANTHER" id="PTHR43851">
    <property type="match status" value="1"/>
</dbReference>
<keyword evidence="3" id="KW-0547">Nucleotide-binding</keyword>
<dbReference type="Pfam" id="PF03109">
    <property type="entry name" value="ABC1"/>
    <property type="match status" value="1"/>
</dbReference>
<protein>
    <submittedName>
        <fullName evidence="7">Ubiquinone biosynthesis protein</fullName>
    </submittedName>
</protein>
<accession>A0A5B8MNY5</accession>
<organism evidence="7 8">
    <name type="scientific">Chloropicon primus</name>
    <dbReference type="NCBI Taxonomy" id="1764295"/>
    <lineage>
        <taxon>Eukaryota</taxon>
        <taxon>Viridiplantae</taxon>
        <taxon>Chlorophyta</taxon>
        <taxon>Chloropicophyceae</taxon>
        <taxon>Chloropicales</taxon>
        <taxon>Chloropicaceae</taxon>
        <taxon>Chloropicon</taxon>
    </lineage>
</organism>
<dbReference type="InterPro" id="IPR051409">
    <property type="entry name" value="Atypical_kinase_ADCK"/>
</dbReference>
<comment type="similarity">
    <text evidence="1">Belongs to the protein kinase superfamily. ADCK protein kinase family.</text>
</comment>
<evidence type="ECO:0000259" key="6">
    <source>
        <dbReference type="Pfam" id="PF03109"/>
    </source>
</evidence>
<dbReference type="InterPro" id="IPR004147">
    <property type="entry name" value="ABC1_dom"/>
</dbReference>
<dbReference type="Proteomes" id="UP000316726">
    <property type="component" value="Chromosome 7"/>
</dbReference>
<evidence type="ECO:0000256" key="5">
    <source>
        <dbReference type="SAM" id="MobiDB-lite"/>
    </source>
</evidence>
<dbReference type="GO" id="GO:0005524">
    <property type="term" value="F:ATP binding"/>
    <property type="evidence" value="ECO:0007669"/>
    <property type="project" value="UniProtKB-KW"/>
</dbReference>
<keyword evidence="7" id="KW-0830">Ubiquinone</keyword>
<dbReference type="STRING" id="1764295.A0A5B8MNY5"/>
<dbReference type="GO" id="GO:0006744">
    <property type="term" value="P:ubiquinone biosynthetic process"/>
    <property type="evidence" value="ECO:0007669"/>
    <property type="project" value="TreeGrafter"/>
</dbReference>
<evidence type="ECO:0000256" key="3">
    <source>
        <dbReference type="ARBA" id="ARBA00022741"/>
    </source>
</evidence>
<dbReference type="PANTHER" id="PTHR43851:SF3">
    <property type="entry name" value="COENZYME Q8"/>
    <property type="match status" value="1"/>
</dbReference>
<proteinExistence type="inferred from homology"/>
<dbReference type="SUPFAM" id="SSF56112">
    <property type="entry name" value="Protein kinase-like (PK-like)"/>
    <property type="match status" value="1"/>
</dbReference>
<dbReference type="EMBL" id="CP031040">
    <property type="protein sequence ID" value="QDZ22398.1"/>
    <property type="molecule type" value="Genomic_DNA"/>
</dbReference>
<sequence>MSVMDVRVRDLVKVMRGVALVARHGSAAVKLGSEGSAGSRDPGMRKEGGGGAASSAPWERAGAEREKGVEGVVAEATGSSRREATKDEVAGEAGGQERHAGGEASTSSGAVAKDAAGGQGGPRKYELRERTVPSSPISRVFGFGMLGASLAAGTAWESARRAWSGGEEAKGYSAVLTPGNAEKLAVALCRMRGAALKIGQMLSIQDENLIPPQIQQVLERVRHGADAMPRSQLEQQLVTNLDSDWLDQLEDFDWEPMAAASIGQVHKAKLKECGSDVVLKVQYPGVADSISSDVDNLMRLVRTTSLLPKGMYIENAVEVAKKELALECDYTYEAQAQRKYRELVAGEENVFVPDVHLPLCGKRVLCTHFVKGIPLDEVSQLSQHHRDFLGKLILGVTLKELFVWRFMQTDPNWSNFLYDADAMQLNLIDFGAAKEYPKKFVDDYIKMVHACARRDKGNVIECSKSLGFLTGDETKVMLDAHCEAGFTVGIPFSVDGEYDFAQTKGQLTGRVSEKAGTLVKHRLTPPPEEAYSLHRKLSGAFLACIKLKAKVPCRDMFLEIYDSYNWGDEQEGARKAESAA</sequence>
<evidence type="ECO:0000313" key="7">
    <source>
        <dbReference type="EMBL" id="QDZ22398.1"/>
    </source>
</evidence>
<evidence type="ECO:0000256" key="1">
    <source>
        <dbReference type="ARBA" id="ARBA00009670"/>
    </source>
</evidence>
<gene>
    <name evidence="7" type="ORF">A3770_07p49160</name>
</gene>
<dbReference type="AlphaFoldDB" id="A0A5B8MNY5"/>